<evidence type="ECO:0000256" key="11">
    <source>
        <dbReference type="ARBA" id="ARBA00035100"/>
    </source>
</evidence>
<dbReference type="EC" id="2.7.13.3" evidence="3"/>
<dbReference type="SUPFAM" id="SSF50341">
    <property type="entry name" value="CheW-like"/>
    <property type="match status" value="1"/>
</dbReference>
<dbReference type="InterPro" id="IPR036641">
    <property type="entry name" value="HPT_dom_sf"/>
</dbReference>
<feature type="domain" description="CheW-like" evidence="14">
    <location>
        <begin position="584"/>
        <end position="719"/>
    </location>
</feature>
<dbReference type="SMART" id="SM00073">
    <property type="entry name" value="HPT"/>
    <property type="match status" value="1"/>
</dbReference>
<dbReference type="PROSITE" id="PS50851">
    <property type="entry name" value="CHEW"/>
    <property type="match status" value="1"/>
</dbReference>
<keyword evidence="8" id="KW-0547">Nucleotide-binding</keyword>
<dbReference type="GO" id="GO:0000155">
    <property type="term" value="F:phosphorelay sensor kinase activity"/>
    <property type="evidence" value="ECO:0007669"/>
    <property type="project" value="InterPro"/>
</dbReference>
<reference evidence="16" key="1">
    <citation type="submission" date="2021-01" db="EMBL/GenBank/DDBJ databases">
        <title>Whole genome shotgun sequence of Virgisporangium aurantiacum NBRC 16421.</title>
        <authorList>
            <person name="Komaki H."/>
            <person name="Tamura T."/>
        </authorList>
    </citation>
    <scope>NUCLEOTIDE SEQUENCE</scope>
    <source>
        <strain evidence="16">NBRC 16421</strain>
    </source>
</reference>
<dbReference type="CDD" id="cd16916">
    <property type="entry name" value="HATPase_CheA-like"/>
    <property type="match status" value="1"/>
</dbReference>
<accession>A0A8J3YZ36</accession>
<dbReference type="InterPro" id="IPR005467">
    <property type="entry name" value="His_kinase_dom"/>
</dbReference>
<dbReference type="Gene3D" id="2.30.30.40">
    <property type="entry name" value="SH3 Domains"/>
    <property type="match status" value="1"/>
</dbReference>
<protein>
    <recommendedName>
        <fullName evidence="4">Chemotaxis protein CheA</fullName>
        <ecNumber evidence="3">2.7.13.3</ecNumber>
    </recommendedName>
</protein>
<dbReference type="InterPro" id="IPR002545">
    <property type="entry name" value="CheW-lke_dom"/>
</dbReference>
<dbReference type="InterPro" id="IPR004105">
    <property type="entry name" value="CheA-like_dim"/>
</dbReference>
<dbReference type="Pfam" id="PF01584">
    <property type="entry name" value="CheW"/>
    <property type="match status" value="1"/>
</dbReference>
<evidence type="ECO:0000256" key="1">
    <source>
        <dbReference type="ARBA" id="ARBA00000085"/>
    </source>
</evidence>
<evidence type="ECO:0000256" key="2">
    <source>
        <dbReference type="ARBA" id="ARBA00004236"/>
    </source>
</evidence>
<comment type="function">
    <text evidence="11">Involved in the transmission of sensory signals from the chemoreceptors to the flagellar motors. CheA is autophosphorylated; it can transfer its phosphate group to either CheB or CheY.</text>
</comment>
<dbReference type="Pfam" id="PF01627">
    <property type="entry name" value="Hpt"/>
    <property type="match status" value="1"/>
</dbReference>
<evidence type="ECO:0000259" key="14">
    <source>
        <dbReference type="PROSITE" id="PS50851"/>
    </source>
</evidence>
<dbReference type="PRINTS" id="PR00344">
    <property type="entry name" value="BCTRLSENSOR"/>
</dbReference>
<dbReference type="Gene3D" id="3.30.565.10">
    <property type="entry name" value="Histidine kinase-like ATPase, C-terminal domain"/>
    <property type="match status" value="1"/>
</dbReference>
<dbReference type="InterPro" id="IPR051315">
    <property type="entry name" value="Bact_Chemotaxis_CheA"/>
</dbReference>
<proteinExistence type="predicted"/>
<evidence type="ECO:0000313" key="16">
    <source>
        <dbReference type="EMBL" id="GIJ53342.1"/>
    </source>
</evidence>
<dbReference type="InterPro" id="IPR008207">
    <property type="entry name" value="Sig_transdc_His_kin_Hpt_dom"/>
</dbReference>
<feature type="modified residue" description="Phosphohistidine" evidence="12">
    <location>
        <position position="54"/>
    </location>
</feature>
<feature type="domain" description="Histidine kinase" evidence="13">
    <location>
        <begin position="382"/>
        <end position="589"/>
    </location>
</feature>
<evidence type="ECO:0000256" key="12">
    <source>
        <dbReference type="PROSITE-ProRule" id="PRU00110"/>
    </source>
</evidence>
<keyword evidence="7" id="KW-0808">Transferase</keyword>
<dbReference type="Gene3D" id="1.20.120.160">
    <property type="entry name" value="HPT domain"/>
    <property type="match status" value="1"/>
</dbReference>
<keyword evidence="6 12" id="KW-0597">Phosphoprotein</keyword>
<keyword evidence="9" id="KW-0418">Kinase</keyword>
<name>A0A8J3YZ36_9ACTN</name>
<dbReference type="SMART" id="SM01231">
    <property type="entry name" value="H-kinase_dim"/>
    <property type="match status" value="1"/>
</dbReference>
<evidence type="ECO:0000256" key="6">
    <source>
        <dbReference type="ARBA" id="ARBA00022553"/>
    </source>
</evidence>
<evidence type="ECO:0000259" key="13">
    <source>
        <dbReference type="PROSITE" id="PS50109"/>
    </source>
</evidence>
<dbReference type="InterPro" id="IPR036890">
    <property type="entry name" value="HATPase_C_sf"/>
</dbReference>
<dbReference type="SMART" id="SM00387">
    <property type="entry name" value="HATPase_c"/>
    <property type="match status" value="1"/>
</dbReference>
<gene>
    <name evidence="16" type="primary">cheA-1</name>
    <name evidence="16" type="ORF">Vau01_008580</name>
</gene>
<dbReference type="CDD" id="cd00088">
    <property type="entry name" value="HPT"/>
    <property type="match status" value="1"/>
</dbReference>
<keyword evidence="5" id="KW-0145">Chemotaxis</keyword>
<evidence type="ECO:0000256" key="9">
    <source>
        <dbReference type="ARBA" id="ARBA00022777"/>
    </source>
</evidence>
<feature type="domain" description="HPt" evidence="15">
    <location>
        <begin position="7"/>
        <end position="111"/>
    </location>
</feature>
<dbReference type="GO" id="GO:0005886">
    <property type="term" value="C:plasma membrane"/>
    <property type="evidence" value="ECO:0007669"/>
    <property type="project" value="UniProtKB-SubCell"/>
</dbReference>
<keyword evidence="10" id="KW-0902">Two-component regulatory system</keyword>
<evidence type="ECO:0000256" key="3">
    <source>
        <dbReference type="ARBA" id="ARBA00012438"/>
    </source>
</evidence>
<evidence type="ECO:0000256" key="8">
    <source>
        <dbReference type="ARBA" id="ARBA00022741"/>
    </source>
</evidence>
<evidence type="ECO:0000256" key="7">
    <source>
        <dbReference type="ARBA" id="ARBA00022679"/>
    </source>
</evidence>
<organism evidence="16 17">
    <name type="scientific">Virgisporangium aurantiacum</name>
    <dbReference type="NCBI Taxonomy" id="175570"/>
    <lineage>
        <taxon>Bacteria</taxon>
        <taxon>Bacillati</taxon>
        <taxon>Actinomycetota</taxon>
        <taxon>Actinomycetes</taxon>
        <taxon>Micromonosporales</taxon>
        <taxon>Micromonosporaceae</taxon>
        <taxon>Virgisporangium</taxon>
    </lineage>
</organism>
<dbReference type="SMART" id="SM00260">
    <property type="entry name" value="CheW"/>
    <property type="match status" value="1"/>
</dbReference>
<sequence>MRRLMFSDDDVQGAFDIFITEARELLQQIEDGLLDLENDPTNAETINAIFRGAHTLKGSSGLFALDHLVRFTHVVETVLDSVRAGQLDVTPGLVSALLPCADHLAGQVEAIAAGRLEPDPGEEAQATGLLTALEPFLGGAHARPEEPAAPDGAEAAEPHGEVATWRLSLRFGPDCLRNGMDPLSFVRYLGNLGTVERVTTLSDALPDAAAMDPETCYLAFEVDLSTTAGKAEIEAVFEFVRDDSEIAITPADADVDRFIARIRAMPPSDRLGDILMRSGAVTQQELDRALQIQRGRPGGANASLSLVGDILVDEGIVPRPVVDAAVRKQTKGSETRSPDAQTIRVDAGRLDKLIDMVGELVIAQAAASASAAAATAAGFVGLTDTSSEVMRLVEQVRHSALSLRMVPIGSTLRRFERVVRDISGSLGKEVKLVITGGDAEMDKALVERISDPLMHLVRNSLDHGVELPAERLRRGKPAHGTLHLNAFHDAGSIVLEVSDDGGGLDRERILAKAVERGLVEPGTVLTDHEVFDLIFEPGFSTAATVSDLSGRGVGMDVVKRNVQALRGSVEVESAVGTGTTLRIRLPLTLAIIDGFLVGVGASSFVVPLDRVTECVELEYEASHRDCINLRGEVLPLIRLRPLFGIDDDPPRRQSVVVVEESGQRAGLVVDALLGQFQTVIKPLGPLFTGLSWISGATMLGDGGIALILDVGPLVAGHVERTPVAARAGV</sequence>
<dbReference type="PANTHER" id="PTHR43395:SF10">
    <property type="entry name" value="CHEMOTAXIS PROTEIN CHEA"/>
    <property type="match status" value="1"/>
</dbReference>
<dbReference type="CDD" id="cd00731">
    <property type="entry name" value="CheA_reg"/>
    <property type="match status" value="1"/>
</dbReference>
<dbReference type="Pfam" id="PF02518">
    <property type="entry name" value="HATPase_c"/>
    <property type="match status" value="1"/>
</dbReference>
<dbReference type="Pfam" id="PF02895">
    <property type="entry name" value="H-kinase_dim"/>
    <property type="match status" value="1"/>
</dbReference>
<keyword evidence="17" id="KW-1185">Reference proteome</keyword>
<comment type="caution">
    <text evidence="16">The sequence shown here is derived from an EMBL/GenBank/DDBJ whole genome shotgun (WGS) entry which is preliminary data.</text>
</comment>
<dbReference type="GO" id="GO:0005737">
    <property type="term" value="C:cytoplasm"/>
    <property type="evidence" value="ECO:0007669"/>
    <property type="project" value="InterPro"/>
</dbReference>
<evidence type="ECO:0000313" key="17">
    <source>
        <dbReference type="Proteomes" id="UP000612585"/>
    </source>
</evidence>
<dbReference type="AlphaFoldDB" id="A0A8J3YZ36"/>
<dbReference type="Proteomes" id="UP000612585">
    <property type="component" value="Unassembled WGS sequence"/>
</dbReference>
<evidence type="ECO:0000256" key="4">
    <source>
        <dbReference type="ARBA" id="ARBA00021495"/>
    </source>
</evidence>
<dbReference type="InterPro" id="IPR003594">
    <property type="entry name" value="HATPase_dom"/>
</dbReference>
<evidence type="ECO:0000256" key="5">
    <source>
        <dbReference type="ARBA" id="ARBA00022500"/>
    </source>
</evidence>
<dbReference type="SUPFAM" id="SSF47384">
    <property type="entry name" value="Homodimeric domain of signal transducing histidine kinase"/>
    <property type="match status" value="1"/>
</dbReference>
<dbReference type="InterPro" id="IPR036097">
    <property type="entry name" value="HisK_dim/P_sf"/>
</dbReference>
<comment type="subcellular location">
    <subcellularLocation>
        <location evidence="2">Cell membrane</location>
    </subcellularLocation>
</comment>
<dbReference type="PROSITE" id="PS50894">
    <property type="entry name" value="HPT"/>
    <property type="match status" value="1"/>
</dbReference>
<dbReference type="InterPro" id="IPR036061">
    <property type="entry name" value="CheW-like_dom_sf"/>
</dbReference>
<dbReference type="FunFam" id="3.30.565.10:FF:000016">
    <property type="entry name" value="Chemotaxis protein CheA, putative"/>
    <property type="match status" value="1"/>
</dbReference>
<comment type="catalytic activity">
    <reaction evidence="1">
        <text>ATP + protein L-histidine = ADP + protein N-phospho-L-histidine.</text>
        <dbReference type="EC" id="2.7.13.3"/>
    </reaction>
</comment>
<evidence type="ECO:0000259" key="15">
    <source>
        <dbReference type="PROSITE" id="PS50894"/>
    </source>
</evidence>
<evidence type="ECO:0000256" key="10">
    <source>
        <dbReference type="ARBA" id="ARBA00023012"/>
    </source>
</evidence>
<dbReference type="SUPFAM" id="SSF55874">
    <property type="entry name" value="ATPase domain of HSP90 chaperone/DNA topoisomerase II/histidine kinase"/>
    <property type="match status" value="1"/>
</dbReference>
<dbReference type="GO" id="GO:0006935">
    <property type="term" value="P:chemotaxis"/>
    <property type="evidence" value="ECO:0007669"/>
    <property type="project" value="UniProtKB-KW"/>
</dbReference>
<dbReference type="EMBL" id="BOPG01000006">
    <property type="protein sequence ID" value="GIJ53342.1"/>
    <property type="molecule type" value="Genomic_DNA"/>
</dbReference>
<dbReference type="PANTHER" id="PTHR43395">
    <property type="entry name" value="SENSOR HISTIDINE KINASE CHEA"/>
    <property type="match status" value="1"/>
</dbReference>
<dbReference type="SUPFAM" id="SSF47226">
    <property type="entry name" value="Histidine-containing phosphotransfer domain, HPT domain"/>
    <property type="match status" value="1"/>
</dbReference>
<dbReference type="PROSITE" id="PS50109">
    <property type="entry name" value="HIS_KIN"/>
    <property type="match status" value="1"/>
</dbReference>
<dbReference type="InterPro" id="IPR004358">
    <property type="entry name" value="Sig_transdc_His_kin-like_C"/>
</dbReference>